<dbReference type="AlphaFoldDB" id="A0A6L2JN09"/>
<comment type="caution">
    <text evidence="1">The sequence shown here is derived from an EMBL/GenBank/DDBJ whole genome shotgun (WGS) entry which is preliminary data.</text>
</comment>
<evidence type="ECO:0000313" key="1">
    <source>
        <dbReference type="EMBL" id="GEU37255.1"/>
    </source>
</evidence>
<proteinExistence type="predicted"/>
<name>A0A6L2JN09_TANCI</name>
<dbReference type="EMBL" id="BKCJ010000906">
    <property type="protein sequence ID" value="GEU37255.1"/>
    <property type="molecule type" value="Genomic_DNA"/>
</dbReference>
<accession>A0A6L2JN09</accession>
<gene>
    <name evidence="1" type="ORF">Tci_009233</name>
</gene>
<sequence length="82" mass="9469">MLSLVFINHPRAYLIQVFIHHPRTDLRRSLILLIHMVLEIKTPMIGSAGTISPVYRCFAALSFKPLIKWINNHTKVFNAETN</sequence>
<reference evidence="1" key="1">
    <citation type="journal article" date="2019" name="Sci. Rep.">
        <title>Draft genome of Tanacetum cinerariifolium, the natural source of mosquito coil.</title>
        <authorList>
            <person name="Yamashiro T."/>
            <person name="Shiraishi A."/>
            <person name="Satake H."/>
            <person name="Nakayama K."/>
        </authorList>
    </citation>
    <scope>NUCLEOTIDE SEQUENCE</scope>
</reference>
<protein>
    <submittedName>
        <fullName evidence="1">Uncharacterized protein</fullName>
    </submittedName>
</protein>
<organism evidence="1">
    <name type="scientific">Tanacetum cinerariifolium</name>
    <name type="common">Dalmatian daisy</name>
    <name type="synonym">Chrysanthemum cinerariifolium</name>
    <dbReference type="NCBI Taxonomy" id="118510"/>
    <lineage>
        <taxon>Eukaryota</taxon>
        <taxon>Viridiplantae</taxon>
        <taxon>Streptophyta</taxon>
        <taxon>Embryophyta</taxon>
        <taxon>Tracheophyta</taxon>
        <taxon>Spermatophyta</taxon>
        <taxon>Magnoliopsida</taxon>
        <taxon>eudicotyledons</taxon>
        <taxon>Gunneridae</taxon>
        <taxon>Pentapetalae</taxon>
        <taxon>asterids</taxon>
        <taxon>campanulids</taxon>
        <taxon>Asterales</taxon>
        <taxon>Asteraceae</taxon>
        <taxon>Asteroideae</taxon>
        <taxon>Anthemideae</taxon>
        <taxon>Anthemidinae</taxon>
        <taxon>Tanacetum</taxon>
    </lineage>
</organism>